<dbReference type="Pfam" id="PF01476">
    <property type="entry name" value="LysM"/>
    <property type="match status" value="1"/>
</dbReference>
<feature type="region of interest" description="Disordered" evidence="1">
    <location>
        <begin position="1"/>
        <end position="58"/>
    </location>
</feature>
<dbReference type="AlphaFoldDB" id="A0A841C8V6"/>
<feature type="transmembrane region" description="Helical" evidence="2">
    <location>
        <begin position="67"/>
        <end position="89"/>
    </location>
</feature>
<feature type="compositionally biased region" description="Low complexity" evidence="1">
    <location>
        <begin position="16"/>
        <end position="29"/>
    </location>
</feature>
<dbReference type="NCBIfam" id="NF042931">
    <property type="entry name" value="SAG1386_EF1546"/>
    <property type="match status" value="1"/>
</dbReference>
<evidence type="ECO:0000256" key="2">
    <source>
        <dbReference type="SAM" id="Phobius"/>
    </source>
</evidence>
<keyword evidence="5" id="KW-1185">Reference proteome</keyword>
<keyword evidence="2" id="KW-0812">Transmembrane</keyword>
<dbReference type="EMBL" id="JACHHV010000045">
    <property type="protein sequence ID" value="MBB5888737.1"/>
    <property type="molecule type" value="Genomic_DNA"/>
</dbReference>
<feature type="domain" description="LysM" evidence="3">
    <location>
        <begin position="134"/>
        <end position="187"/>
    </location>
</feature>
<organism evidence="4 5">
    <name type="scientific">Lactovum miscens</name>
    <dbReference type="NCBI Taxonomy" id="190387"/>
    <lineage>
        <taxon>Bacteria</taxon>
        <taxon>Bacillati</taxon>
        <taxon>Bacillota</taxon>
        <taxon>Bacilli</taxon>
        <taxon>Lactobacillales</taxon>
        <taxon>Streptococcaceae</taxon>
        <taxon>Lactovum</taxon>
    </lineage>
</organism>
<evidence type="ECO:0000313" key="5">
    <source>
        <dbReference type="Proteomes" id="UP000562464"/>
    </source>
</evidence>
<dbReference type="InterPro" id="IPR036779">
    <property type="entry name" value="LysM_dom_sf"/>
</dbReference>
<keyword evidence="2" id="KW-1133">Transmembrane helix</keyword>
<sequence length="189" mass="20514">MAKNQRKDPWNKKVNDYNNYEDNYDNKNYQEGGPNLTTGRKGRSARQTTSGKSNKQVTKKSGVGSTIFLTFLVAIMFAIIGGAIIFTIWNNRNSNMKTVASNFYQTSTSSTNASSSAITSVSSSTAASSAAVAKTYTVQAGDYPYKIATDHGLTLDELYKLNPKLDPNNAGYYTDGSQIQAGDVLTISK</sequence>
<feature type="compositionally biased region" description="Polar residues" evidence="1">
    <location>
        <begin position="45"/>
        <end position="56"/>
    </location>
</feature>
<keyword evidence="2" id="KW-0472">Membrane</keyword>
<dbReference type="PROSITE" id="PS51782">
    <property type="entry name" value="LYSM"/>
    <property type="match status" value="1"/>
</dbReference>
<evidence type="ECO:0000256" key="1">
    <source>
        <dbReference type="SAM" id="MobiDB-lite"/>
    </source>
</evidence>
<name>A0A841C8V6_9LACT</name>
<dbReference type="InterPro" id="IPR018392">
    <property type="entry name" value="LysM"/>
</dbReference>
<protein>
    <submittedName>
        <fullName evidence="4">LysM repeat protein</fullName>
    </submittedName>
</protein>
<evidence type="ECO:0000259" key="3">
    <source>
        <dbReference type="PROSITE" id="PS51782"/>
    </source>
</evidence>
<dbReference type="SMART" id="SM00257">
    <property type="entry name" value="LysM"/>
    <property type="match status" value="1"/>
</dbReference>
<accession>A0A841C8V6</accession>
<dbReference type="InterPro" id="IPR049981">
    <property type="entry name" value="SPy_0802-like"/>
</dbReference>
<comment type="caution">
    <text evidence="4">The sequence shown here is derived from an EMBL/GenBank/DDBJ whole genome shotgun (WGS) entry which is preliminary data.</text>
</comment>
<dbReference type="Gene3D" id="3.10.350.10">
    <property type="entry name" value="LysM domain"/>
    <property type="match status" value="1"/>
</dbReference>
<gene>
    <name evidence="4" type="ORF">HNQ37_001650</name>
</gene>
<proteinExistence type="predicted"/>
<evidence type="ECO:0000313" key="4">
    <source>
        <dbReference type="EMBL" id="MBB5888737.1"/>
    </source>
</evidence>
<reference evidence="4 5" key="1">
    <citation type="submission" date="2020-08" db="EMBL/GenBank/DDBJ databases">
        <title>Genomic Encyclopedia of Type Strains, Phase IV (KMG-IV): sequencing the most valuable type-strain genomes for metagenomic binning, comparative biology and taxonomic classification.</title>
        <authorList>
            <person name="Goeker M."/>
        </authorList>
    </citation>
    <scope>NUCLEOTIDE SEQUENCE [LARGE SCALE GENOMIC DNA]</scope>
    <source>
        <strain evidence="4 5">DSM 14925</strain>
    </source>
</reference>
<dbReference type="SUPFAM" id="SSF54106">
    <property type="entry name" value="LysM domain"/>
    <property type="match status" value="1"/>
</dbReference>
<dbReference type="RefSeq" id="WP_183541114.1">
    <property type="nucleotide sequence ID" value="NZ_JACHHV010000045.1"/>
</dbReference>
<dbReference type="CDD" id="cd00118">
    <property type="entry name" value="LysM"/>
    <property type="match status" value="1"/>
</dbReference>
<dbReference type="Proteomes" id="UP000562464">
    <property type="component" value="Unassembled WGS sequence"/>
</dbReference>
<feature type="compositionally biased region" description="Basic and acidic residues" evidence="1">
    <location>
        <begin position="1"/>
        <end position="15"/>
    </location>
</feature>